<gene>
    <name evidence="2" type="ORF">FYJ55_09890</name>
</gene>
<proteinExistence type="predicted"/>
<dbReference type="SMART" id="SM00966">
    <property type="entry name" value="SpoVT_AbrB"/>
    <property type="match status" value="1"/>
</dbReference>
<dbReference type="AlphaFoldDB" id="A0A6N7V4Q9"/>
<dbReference type="GO" id="GO:0003677">
    <property type="term" value="F:DNA binding"/>
    <property type="evidence" value="ECO:0007669"/>
    <property type="project" value="UniProtKB-KW"/>
</dbReference>
<dbReference type="Pfam" id="PF04014">
    <property type="entry name" value="MazE_antitoxin"/>
    <property type="match status" value="1"/>
</dbReference>
<dbReference type="GeneID" id="93159595"/>
<dbReference type="EMBL" id="VUMR01000077">
    <property type="protein sequence ID" value="MSS57160.1"/>
    <property type="molecule type" value="Genomic_DNA"/>
</dbReference>
<dbReference type="InterPro" id="IPR007159">
    <property type="entry name" value="SpoVT-AbrB_dom"/>
</dbReference>
<feature type="domain" description="SpoVT-AbrB" evidence="1">
    <location>
        <begin position="9"/>
        <end position="54"/>
    </location>
</feature>
<reference evidence="2 3" key="1">
    <citation type="submission" date="2019-08" db="EMBL/GenBank/DDBJ databases">
        <title>In-depth cultivation of the pig gut microbiome towards novel bacterial diversity and tailored functional studies.</title>
        <authorList>
            <person name="Wylensek D."/>
            <person name="Hitch T.C.A."/>
            <person name="Clavel T."/>
        </authorList>
    </citation>
    <scope>NUCLEOTIDE SEQUENCE [LARGE SCALE GENOMIC DNA]</scope>
    <source>
        <strain evidence="2 3">LKV-472-APC-3</strain>
    </source>
</reference>
<dbReference type="Gene3D" id="2.10.260.10">
    <property type="match status" value="1"/>
</dbReference>
<dbReference type="InterPro" id="IPR039052">
    <property type="entry name" value="Antitox_PemI-like"/>
</dbReference>
<dbReference type="RefSeq" id="WP_154556694.1">
    <property type="nucleotide sequence ID" value="NZ_JAQXZU010000067.1"/>
</dbReference>
<evidence type="ECO:0000313" key="2">
    <source>
        <dbReference type="EMBL" id="MSS57160.1"/>
    </source>
</evidence>
<dbReference type="SUPFAM" id="SSF89447">
    <property type="entry name" value="AbrB/MazE/MraZ-like"/>
    <property type="match status" value="1"/>
</dbReference>
<dbReference type="InterPro" id="IPR037914">
    <property type="entry name" value="SpoVT-AbrB_sf"/>
</dbReference>
<dbReference type="PANTHER" id="PTHR40516:SF1">
    <property type="entry name" value="ANTITOXIN CHPS-RELATED"/>
    <property type="match status" value="1"/>
</dbReference>
<accession>A0A6N7V4Q9</accession>
<dbReference type="Proteomes" id="UP000434241">
    <property type="component" value="Unassembled WGS sequence"/>
</dbReference>
<sequence>MAQNSLKIAKWGNGQGIRLPMAVMKLLSLKVGDELQMKVQNETIVLVPKKEKKLTLAERFANYDGPTEQKEIWSDEIVGKEEI</sequence>
<protein>
    <submittedName>
        <fullName evidence="2">AbrB/MazE/SpoVT family DNA-binding domain-containing protein</fullName>
    </submittedName>
</protein>
<name>A0A6N7V4Q9_9FIRM</name>
<evidence type="ECO:0000313" key="3">
    <source>
        <dbReference type="Proteomes" id="UP000434241"/>
    </source>
</evidence>
<evidence type="ECO:0000259" key="1">
    <source>
        <dbReference type="SMART" id="SM00966"/>
    </source>
</evidence>
<comment type="caution">
    <text evidence="2">The sequence shown here is derived from an EMBL/GenBank/DDBJ whole genome shotgun (WGS) entry which is preliminary data.</text>
</comment>
<dbReference type="GO" id="GO:0097351">
    <property type="term" value="F:toxin sequestering activity"/>
    <property type="evidence" value="ECO:0007669"/>
    <property type="project" value="InterPro"/>
</dbReference>
<organism evidence="2 3">
    <name type="scientific">Holdemanella porci</name>
    <dbReference type="NCBI Taxonomy" id="2652276"/>
    <lineage>
        <taxon>Bacteria</taxon>
        <taxon>Bacillati</taxon>
        <taxon>Bacillota</taxon>
        <taxon>Erysipelotrichia</taxon>
        <taxon>Erysipelotrichales</taxon>
        <taxon>Erysipelotrichaceae</taxon>
        <taxon>Holdemanella</taxon>
    </lineage>
</organism>
<keyword evidence="3" id="KW-1185">Reference proteome</keyword>
<keyword evidence="2" id="KW-0238">DNA-binding</keyword>
<dbReference type="PANTHER" id="PTHR40516">
    <property type="entry name" value="ANTITOXIN CHPS-RELATED"/>
    <property type="match status" value="1"/>
</dbReference>